<feature type="domain" description="F-box" evidence="1">
    <location>
        <begin position="16"/>
        <end position="57"/>
    </location>
</feature>
<evidence type="ECO:0000313" key="2">
    <source>
        <dbReference type="EMBL" id="KAB1210717.1"/>
    </source>
</evidence>
<dbReference type="Pfam" id="PF12937">
    <property type="entry name" value="F-box-like"/>
    <property type="match status" value="1"/>
</dbReference>
<dbReference type="PANTHER" id="PTHR38926">
    <property type="entry name" value="F-BOX DOMAIN CONTAINING PROTEIN, EXPRESSED"/>
    <property type="match status" value="1"/>
</dbReference>
<evidence type="ECO:0000313" key="3">
    <source>
        <dbReference type="Proteomes" id="UP000516437"/>
    </source>
</evidence>
<evidence type="ECO:0000259" key="1">
    <source>
        <dbReference type="Pfam" id="PF12937"/>
    </source>
</evidence>
<dbReference type="Gene3D" id="1.20.1280.50">
    <property type="match status" value="1"/>
</dbReference>
<dbReference type="InterPro" id="IPR001810">
    <property type="entry name" value="F-box_dom"/>
</dbReference>
<organism evidence="2 3">
    <name type="scientific">Morella rubra</name>
    <name type="common">Chinese bayberry</name>
    <dbReference type="NCBI Taxonomy" id="262757"/>
    <lineage>
        <taxon>Eukaryota</taxon>
        <taxon>Viridiplantae</taxon>
        <taxon>Streptophyta</taxon>
        <taxon>Embryophyta</taxon>
        <taxon>Tracheophyta</taxon>
        <taxon>Spermatophyta</taxon>
        <taxon>Magnoliopsida</taxon>
        <taxon>eudicotyledons</taxon>
        <taxon>Gunneridae</taxon>
        <taxon>Pentapetalae</taxon>
        <taxon>rosids</taxon>
        <taxon>fabids</taxon>
        <taxon>Fagales</taxon>
        <taxon>Myricaceae</taxon>
        <taxon>Morella</taxon>
    </lineage>
</organism>
<protein>
    <recommendedName>
        <fullName evidence="1">F-box domain-containing protein</fullName>
    </recommendedName>
</protein>
<dbReference type="OrthoDB" id="722566at2759"/>
<proteinExistence type="predicted"/>
<dbReference type="PANTHER" id="PTHR38926:SF13">
    <property type="entry name" value="F-BOX DOMAIN CONTAINING PROTEIN, EXPRESSED"/>
    <property type="match status" value="1"/>
</dbReference>
<name>A0A6A1VFU9_9ROSI</name>
<reference evidence="2 3" key="1">
    <citation type="journal article" date="2019" name="Plant Biotechnol. J.">
        <title>The red bayberry genome and genetic basis of sex determination.</title>
        <authorList>
            <person name="Jia H.M."/>
            <person name="Jia H.J."/>
            <person name="Cai Q.L."/>
            <person name="Wang Y."/>
            <person name="Zhao H.B."/>
            <person name="Yang W.F."/>
            <person name="Wang G.Y."/>
            <person name="Li Y.H."/>
            <person name="Zhan D.L."/>
            <person name="Shen Y.T."/>
            <person name="Niu Q.F."/>
            <person name="Chang L."/>
            <person name="Qiu J."/>
            <person name="Zhao L."/>
            <person name="Xie H.B."/>
            <person name="Fu W.Y."/>
            <person name="Jin J."/>
            <person name="Li X.W."/>
            <person name="Jiao Y."/>
            <person name="Zhou C.C."/>
            <person name="Tu T."/>
            <person name="Chai C.Y."/>
            <person name="Gao J.L."/>
            <person name="Fan L.J."/>
            <person name="van de Weg E."/>
            <person name="Wang J.Y."/>
            <person name="Gao Z.S."/>
        </authorList>
    </citation>
    <scope>NUCLEOTIDE SEQUENCE [LARGE SCALE GENOMIC DNA]</scope>
    <source>
        <tissue evidence="2">Leaves</tissue>
    </source>
</reference>
<dbReference type="SUPFAM" id="SSF52047">
    <property type="entry name" value="RNI-like"/>
    <property type="match status" value="1"/>
</dbReference>
<dbReference type="AlphaFoldDB" id="A0A6A1VFU9"/>
<dbReference type="Proteomes" id="UP000516437">
    <property type="component" value="Chromosome 6"/>
</dbReference>
<gene>
    <name evidence="2" type="ORF">CJ030_MR6G019892</name>
</gene>
<dbReference type="InterPro" id="IPR032675">
    <property type="entry name" value="LRR_dom_sf"/>
</dbReference>
<keyword evidence="3" id="KW-1185">Reference proteome</keyword>
<dbReference type="EMBL" id="RXIC02000024">
    <property type="protein sequence ID" value="KAB1210717.1"/>
    <property type="molecule type" value="Genomic_DNA"/>
</dbReference>
<accession>A0A6A1VFU9</accession>
<comment type="caution">
    <text evidence="2">The sequence shown here is derived from an EMBL/GenBank/DDBJ whole genome shotgun (WGS) entry which is preliminary data.</text>
</comment>
<sequence>MEDGYCDVRRWEDLDTDVLVKIFQSFNVFELTSGIAHVCSAWRMACCDPLLWKTLDLSMLKSNFIIILLEPYVYVDSRSDKTLTRLLKISLSLSKGNITTLIFHFNLYVSDDQLTYTAERCPRLRRLVLPAWNRIKKTGICKAISSWKDLQSLTMPRIANPPYLMEQISKNCKNFNKLKIMGHFDVFFASTLAKYLPKLKVLSLRCSAVYKDALITILDSLQHLEVLNISHCIFIEVLPPPASKKVVRELDESIRKRASHLREFLTCTDDSCIMCQRTRNDDGLMRWYKYEEGLWKADEVSSLAL</sequence>
<dbReference type="Gene3D" id="3.80.10.10">
    <property type="entry name" value="Ribonuclease Inhibitor"/>
    <property type="match status" value="1"/>
</dbReference>